<proteinExistence type="inferred from homology"/>
<evidence type="ECO:0000313" key="9">
    <source>
        <dbReference type="Proteomes" id="UP001497512"/>
    </source>
</evidence>
<organism evidence="8 9">
    <name type="scientific">Sphagnum troendelagicum</name>
    <dbReference type="NCBI Taxonomy" id="128251"/>
    <lineage>
        <taxon>Eukaryota</taxon>
        <taxon>Viridiplantae</taxon>
        <taxon>Streptophyta</taxon>
        <taxon>Embryophyta</taxon>
        <taxon>Bryophyta</taxon>
        <taxon>Sphagnophytina</taxon>
        <taxon>Sphagnopsida</taxon>
        <taxon>Sphagnales</taxon>
        <taxon>Sphagnaceae</taxon>
        <taxon>Sphagnum</taxon>
    </lineage>
</organism>
<feature type="compositionally biased region" description="Basic residues" evidence="6">
    <location>
        <begin position="37"/>
        <end position="51"/>
    </location>
</feature>
<dbReference type="EMBL" id="OZ019906">
    <property type="protein sequence ID" value="CAK9204930.1"/>
    <property type="molecule type" value="Genomic_DNA"/>
</dbReference>
<keyword evidence="3 7" id="KW-0812">Transmembrane</keyword>
<keyword evidence="9" id="KW-1185">Reference proteome</keyword>
<comment type="similarity">
    <text evidence="2">Belongs to the TAPT1 family.</text>
</comment>
<dbReference type="PANTHER" id="PTHR13317">
    <property type="entry name" value="TRANSMEMBRANE ANTERIOR POSTERIOR TRANSFORMATION PROTEIN 1 HOMOLOG"/>
    <property type="match status" value="1"/>
</dbReference>
<accession>A0ABP0TUT0</accession>
<protein>
    <submittedName>
        <fullName evidence="8">Uncharacterized protein</fullName>
    </submittedName>
</protein>
<comment type="subcellular location">
    <subcellularLocation>
        <location evidence="1">Membrane</location>
        <topology evidence="1">Multi-pass membrane protein</topology>
    </subcellularLocation>
</comment>
<evidence type="ECO:0000313" key="8">
    <source>
        <dbReference type="EMBL" id="CAK9204930.1"/>
    </source>
</evidence>
<evidence type="ECO:0000256" key="4">
    <source>
        <dbReference type="ARBA" id="ARBA00022989"/>
    </source>
</evidence>
<sequence length="838" mass="92466">MASYRRSASFQLLTIDSPGDGDVDVRTSEASKDIIGKSKKKRRMRRSKSRKALSDSHIDHALVDDENLAVVEESDLDLAAATPSARISIPLTESAVQDLIHGGGQGLADLHMDSVPLSVESVSTDPSSPAAPVASENEMSEKQMQLDHVGVSEKEVQVAAAGNLLLNNSPASAHFEQTLQGDLSPRSAPPTEMLKSSASVPLSSVSIVFPVRRSGGIPTSGTTTSSLSVSSHTSSTEPEKDSVSSSEGFGGEEAGLGFSAVVPPGNNEAQSDSPRDRLLREQMQTDKGEQGSEGIPGIPLGSIVASTTTAGSTASSNSLLVWPLPLKQLEPNTTTNGSIRDPVYAAQRSPRPIAELRQRSVLDKNSDINNVQENGMEGGARGSLSKVMSFKKHQMETDPSYLGRVDAVETPGYRTPLQVGQPLSSFETPHLTDWDRLMTANSDYPKRVDLSPMRYLQGEIQRGSAVEHHSSVNMEQKRDRVYNTMFHVPWRCELLIDVGFFVCLDSFLSLCTVMPARILMFLWQHLVHWRQFQRPYAAELSDFGSLIILVMGVTVLQQADISFIYHYIRGQATIKLYVVYNVLEIFDKLCQSFGGDVLQVLLNSAVTVGECPLDKLIKAWLQFCLDQTITISAAINSQNNMLLTLLISNNFAEIKSNVFKRVGKENLHKMAYHDTVERFHIMTFLLFVLAQNILNNEDSWIFSFAYNAGMVLLCEVLVDVIKHSFLAKFNEIKPEAYSEFLQALCKQTVKSQSHEVHKTLQFVPLAPACVVLRVLIPLYATFLPQRPFWQRWTGILLLGGATYIILLALKILVGLGLQMHAVWYLKRCKEKEDHPHAD</sequence>
<evidence type="ECO:0000256" key="6">
    <source>
        <dbReference type="SAM" id="MobiDB-lite"/>
    </source>
</evidence>
<dbReference type="Proteomes" id="UP001497512">
    <property type="component" value="Chromosome 14"/>
</dbReference>
<reference evidence="8" key="1">
    <citation type="submission" date="2024-02" db="EMBL/GenBank/DDBJ databases">
        <authorList>
            <consortium name="ELIXIR-Norway"/>
            <consortium name="Elixir Norway"/>
        </authorList>
    </citation>
    <scope>NUCLEOTIDE SEQUENCE</scope>
</reference>
<evidence type="ECO:0000256" key="3">
    <source>
        <dbReference type="ARBA" id="ARBA00022692"/>
    </source>
</evidence>
<dbReference type="InterPro" id="IPR008010">
    <property type="entry name" value="Tatp1"/>
</dbReference>
<dbReference type="PANTHER" id="PTHR13317:SF4">
    <property type="entry name" value="TRANSMEMBRANE ANTERIOR POSTERIOR TRANSFORMATION PROTEIN 1 HOMOLOG"/>
    <property type="match status" value="1"/>
</dbReference>
<feature type="region of interest" description="Disordered" evidence="6">
    <location>
        <begin position="31"/>
        <end position="55"/>
    </location>
</feature>
<feature type="transmembrane region" description="Helical" evidence="7">
    <location>
        <begin position="792"/>
        <end position="817"/>
    </location>
</feature>
<name>A0ABP0TUT0_9BRYO</name>
<feature type="region of interest" description="Disordered" evidence="6">
    <location>
        <begin position="119"/>
        <end position="140"/>
    </location>
</feature>
<feature type="region of interest" description="Disordered" evidence="6">
    <location>
        <begin position="213"/>
        <end position="276"/>
    </location>
</feature>
<gene>
    <name evidence="8" type="ORF">CSSPTR1EN2_LOCUS7632</name>
</gene>
<evidence type="ECO:0000256" key="1">
    <source>
        <dbReference type="ARBA" id="ARBA00004141"/>
    </source>
</evidence>
<dbReference type="Pfam" id="PF05346">
    <property type="entry name" value="DUF747"/>
    <property type="match status" value="1"/>
</dbReference>
<feature type="compositionally biased region" description="Low complexity" evidence="6">
    <location>
        <begin position="213"/>
        <end position="236"/>
    </location>
</feature>
<keyword evidence="4 7" id="KW-1133">Transmembrane helix</keyword>
<evidence type="ECO:0000256" key="5">
    <source>
        <dbReference type="ARBA" id="ARBA00023136"/>
    </source>
</evidence>
<feature type="region of interest" description="Disordered" evidence="6">
    <location>
        <begin position="176"/>
        <end position="199"/>
    </location>
</feature>
<evidence type="ECO:0000256" key="2">
    <source>
        <dbReference type="ARBA" id="ARBA00008803"/>
    </source>
</evidence>
<keyword evidence="5 7" id="KW-0472">Membrane</keyword>
<evidence type="ECO:0000256" key="7">
    <source>
        <dbReference type="SAM" id="Phobius"/>
    </source>
</evidence>